<feature type="compositionally biased region" description="Basic and acidic residues" evidence="1">
    <location>
        <begin position="69"/>
        <end position="79"/>
    </location>
</feature>
<reference evidence="2 3" key="1">
    <citation type="submission" date="2015-01" db="EMBL/GenBank/DDBJ databases">
        <title>Genome of allotetraploid Gossypium barbadense reveals genomic plasticity and fiber elongation in cotton evolution.</title>
        <authorList>
            <person name="Chen X."/>
            <person name="Liu X."/>
            <person name="Zhao B."/>
            <person name="Zheng H."/>
            <person name="Hu Y."/>
            <person name="Lu G."/>
            <person name="Yang C."/>
            <person name="Chen J."/>
            <person name="Shan C."/>
            <person name="Zhang L."/>
            <person name="Zhou Y."/>
            <person name="Wang L."/>
            <person name="Guo W."/>
            <person name="Bai Y."/>
            <person name="Ruan J."/>
            <person name="Shangguan X."/>
            <person name="Mao Y."/>
            <person name="Jiang J."/>
            <person name="Zhu Y."/>
            <person name="Lei J."/>
            <person name="Kang H."/>
            <person name="Chen S."/>
            <person name="He X."/>
            <person name="Wang R."/>
            <person name="Wang Y."/>
            <person name="Chen J."/>
            <person name="Wang L."/>
            <person name="Yu S."/>
            <person name="Wang B."/>
            <person name="Wei J."/>
            <person name="Song S."/>
            <person name="Lu X."/>
            <person name="Gao Z."/>
            <person name="Gu W."/>
            <person name="Deng X."/>
            <person name="Ma D."/>
            <person name="Wang S."/>
            <person name="Liang W."/>
            <person name="Fang L."/>
            <person name="Cai C."/>
            <person name="Zhu X."/>
            <person name="Zhou B."/>
            <person name="Zhang Y."/>
            <person name="Chen Z."/>
            <person name="Xu S."/>
            <person name="Zhu R."/>
            <person name="Wang S."/>
            <person name="Zhang T."/>
            <person name="Zhao G."/>
        </authorList>
    </citation>
    <scope>NUCLEOTIDE SEQUENCE [LARGE SCALE GENOMIC DNA]</scope>
    <source>
        <strain evidence="3">cv. Xinhai21</strain>
        <tissue evidence="2">Leaf</tissue>
    </source>
</reference>
<evidence type="ECO:0000256" key="1">
    <source>
        <dbReference type="SAM" id="MobiDB-lite"/>
    </source>
</evidence>
<dbReference type="EMBL" id="KZ669003">
    <property type="protein sequence ID" value="PPR86396.1"/>
    <property type="molecule type" value="Genomic_DNA"/>
</dbReference>
<evidence type="ECO:0000313" key="2">
    <source>
        <dbReference type="EMBL" id="PPR86396.1"/>
    </source>
</evidence>
<feature type="region of interest" description="Disordered" evidence="1">
    <location>
        <begin position="41"/>
        <end position="83"/>
    </location>
</feature>
<proteinExistence type="predicted"/>
<evidence type="ECO:0000313" key="3">
    <source>
        <dbReference type="Proteomes" id="UP000239757"/>
    </source>
</evidence>
<organism evidence="2 3">
    <name type="scientific">Gossypium barbadense</name>
    <name type="common">Sea Island cotton</name>
    <name type="synonym">Hibiscus barbadensis</name>
    <dbReference type="NCBI Taxonomy" id="3634"/>
    <lineage>
        <taxon>Eukaryota</taxon>
        <taxon>Viridiplantae</taxon>
        <taxon>Streptophyta</taxon>
        <taxon>Embryophyta</taxon>
        <taxon>Tracheophyta</taxon>
        <taxon>Spermatophyta</taxon>
        <taxon>Magnoliopsida</taxon>
        <taxon>eudicotyledons</taxon>
        <taxon>Gunneridae</taxon>
        <taxon>Pentapetalae</taxon>
        <taxon>rosids</taxon>
        <taxon>malvids</taxon>
        <taxon>Malvales</taxon>
        <taxon>Malvaceae</taxon>
        <taxon>Malvoideae</taxon>
        <taxon>Gossypium</taxon>
    </lineage>
</organism>
<sequence>MDMLANLMQIHRNAIESIKALLLKVVKPLGEIFKCNSRSSCRVTRRRRGTRHGDDEGLNGGERSSGRGGVERRRGKGLDGDGGNGVMVVVGGTTMVVMWLRLG</sequence>
<dbReference type="AlphaFoldDB" id="A0A2P5W5L9"/>
<gene>
    <name evidence="2" type="ORF">GOBAR_AA34295</name>
</gene>
<name>A0A2P5W5L9_GOSBA</name>
<dbReference type="Proteomes" id="UP000239757">
    <property type="component" value="Unassembled WGS sequence"/>
</dbReference>
<protein>
    <submittedName>
        <fullName evidence="2">Uncharacterized protein</fullName>
    </submittedName>
</protein>
<accession>A0A2P5W5L9</accession>